<keyword evidence="2" id="KW-1185">Reference proteome</keyword>
<dbReference type="KEGG" id="fcy:FRACYDRAFT_238647"/>
<dbReference type="AlphaFoldDB" id="A0A1E7FD39"/>
<dbReference type="Proteomes" id="UP000095751">
    <property type="component" value="Unassembled WGS sequence"/>
</dbReference>
<evidence type="ECO:0000313" key="1">
    <source>
        <dbReference type="EMBL" id="OEU16061.1"/>
    </source>
</evidence>
<gene>
    <name evidence="1" type="ORF">FRACYDRAFT_238647</name>
</gene>
<sequence length="326" mass="37799">MIYPVRTATAIIATVDDDCALVLTLLGLPMPIRVYIFNYLGETQDELMGLTHVSKQVHDDCYRPGIEWKIIPTIEISPTKGRSTRILLQQLLYNKDNETSRKLRRFPRMHVNDVHKRYLIPLHRLAAEITRDVRMDWILSLDISLSSQSTPIGEAVFLSLPYALSNILPNLRDVDFSNANTTYRVLENFSYRCPYLEKVIWNNIHEFSGVHLNGDDMLSCKNLKEIIMDDSVFFCSNQNKDGISNLENHIHEFIFHHCCKTLERVSIRNAKCSDYYDGTNKDMVPQNALIKFVRNASSTLRWFRSDLNQENMTMLQKERPGIELLN</sequence>
<proteinExistence type="predicted"/>
<dbReference type="InParanoid" id="A0A1E7FD39"/>
<accession>A0A1E7FD39</accession>
<name>A0A1E7FD39_9STRA</name>
<protein>
    <recommendedName>
        <fullName evidence="3">F-box domain-containing protein</fullName>
    </recommendedName>
</protein>
<dbReference type="EMBL" id="KV784358">
    <property type="protein sequence ID" value="OEU16061.1"/>
    <property type="molecule type" value="Genomic_DNA"/>
</dbReference>
<dbReference type="OrthoDB" id="549243at2759"/>
<reference evidence="1 2" key="1">
    <citation type="submission" date="2016-09" db="EMBL/GenBank/DDBJ databases">
        <title>Extensive genetic diversity and differential bi-allelic expression allows diatom success in the polar Southern Ocean.</title>
        <authorList>
            <consortium name="DOE Joint Genome Institute"/>
            <person name="Mock T."/>
            <person name="Otillar R.P."/>
            <person name="Strauss J."/>
            <person name="Dupont C."/>
            <person name="Frickenhaus S."/>
            <person name="Maumus F."/>
            <person name="Mcmullan M."/>
            <person name="Sanges R."/>
            <person name="Schmutz J."/>
            <person name="Toseland A."/>
            <person name="Valas R."/>
            <person name="Veluchamy A."/>
            <person name="Ward B.J."/>
            <person name="Allen A."/>
            <person name="Barry K."/>
            <person name="Falciatore A."/>
            <person name="Ferrante M."/>
            <person name="Fortunato A.E."/>
            <person name="Gloeckner G."/>
            <person name="Gruber A."/>
            <person name="Hipkin R."/>
            <person name="Janech M."/>
            <person name="Kroth P."/>
            <person name="Leese F."/>
            <person name="Lindquist E."/>
            <person name="Lyon B.R."/>
            <person name="Martin J."/>
            <person name="Mayer C."/>
            <person name="Parker M."/>
            <person name="Quesneville H."/>
            <person name="Raymond J."/>
            <person name="Uhlig C."/>
            <person name="Valentin K.U."/>
            <person name="Worden A.Z."/>
            <person name="Armbrust E.V."/>
            <person name="Bowler C."/>
            <person name="Green B."/>
            <person name="Moulton V."/>
            <person name="Van Oosterhout C."/>
            <person name="Grigoriev I."/>
        </authorList>
    </citation>
    <scope>NUCLEOTIDE SEQUENCE [LARGE SCALE GENOMIC DNA]</scope>
    <source>
        <strain evidence="1 2">CCMP1102</strain>
    </source>
</reference>
<evidence type="ECO:0008006" key="3">
    <source>
        <dbReference type="Google" id="ProtNLM"/>
    </source>
</evidence>
<organism evidence="1 2">
    <name type="scientific">Fragilariopsis cylindrus CCMP1102</name>
    <dbReference type="NCBI Taxonomy" id="635003"/>
    <lineage>
        <taxon>Eukaryota</taxon>
        <taxon>Sar</taxon>
        <taxon>Stramenopiles</taxon>
        <taxon>Ochrophyta</taxon>
        <taxon>Bacillariophyta</taxon>
        <taxon>Bacillariophyceae</taxon>
        <taxon>Bacillariophycidae</taxon>
        <taxon>Bacillariales</taxon>
        <taxon>Bacillariaceae</taxon>
        <taxon>Fragilariopsis</taxon>
    </lineage>
</organism>
<evidence type="ECO:0000313" key="2">
    <source>
        <dbReference type="Proteomes" id="UP000095751"/>
    </source>
</evidence>
<dbReference type="SUPFAM" id="SSF52047">
    <property type="entry name" value="RNI-like"/>
    <property type="match status" value="1"/>
</dbReference>